<feature type="domain" description="Orn/DAP/Arg decarboxylase 2 N-terminal" evidence="4">
    <location>
        <begin position="22"/>
        <end position="274"/>
    </location>
</feature>
<dbReference type="RefSeq" id="WP_147868996.1">
    <property type="nucleotide sequence ID" value="NZ_CP036264.1"/>
</dbReference>
<dbReference type="InterPro" id="IPR000183">
    <property type="entry name" value="Orn/DAP/Arg_de-COase"/>
</dbReference>
<sequence>MNELLQQVATEFGTPCYVYCIDQIRSRCQLVKDVFGSRFQISYAVKCNPNRGLLERLRECVDLLDISSVGELHRAIDAGWSASSLSFTGPGKRPHEIEEAVRVGIGEMVVESVPEAIALNRYAEQLGRVQPVLVRISPAKLPRGFGVRMAGRPSQFGIDEEDIDLEMPRIQSLSNLEIRGLHIYSGTQCLNTQSVIENYSIMIDLFRRVAHTHDLSPQRLVFGSGLGIPYYQEHEPIDLNEVASETCPMLDALRGEQRFSEAKCVLETGRFIVGEAGYFLTGVVARKHSRGTEFAILDGGMNHHLGACGHLGTVIHQNHRMFKVSPDGAGESATQKYDLVGPLCTTIDTVGHDVELTELEIGDVIAIQSSGAYGRSASPLGFISHKAPKEILLDVTGTGPDLHDVTESWP</sequence>
<dbReference type="PANTHER" id="PTHR43727">
    <property type="entry name" value="DIAMINOPIMELATE DECARBOXYLASE"/>
    <property type="match status" value="1"/>
</dbReference>
<proteinExistence type="predicted"/>
<evidence type="ECO:0000256" key="3">
    <source>
        <dbReference type="PIRSR" id="PIRSR600183-50"/>
    </source>
</evidence>
<dbReference type="InterPro" id="IPR009006">
    <property type="entry name" value="Ala_racemase/Decarboxylase_C"/>
</dbReference>
<dbReference type="InterPro" id="IPR022644">
    <property type="entry name" value="De-COase2_N"/>
</dbReference>
<dbReference type="Proteomes" id="UP000321353">
    <property type="component" value="Chromosome"/>
</dbReference>
<gene>
    <name evidence="5" type="primary">btrK</name>
    <name evidence="5" type="ORF">Mal15_36970</name>
</gene>
<dbReference type="SUPFAM" id="SSF51419">
    <property type="entry name" value="PLP-binding barrel"/>
    <property type="match status" value="1"/>
</dbReference>
<evidence type="ECO:0000259" key="4">
    <source>
        <dbReference type="Pfam" id="PF02784"/>
    </source>
</evidence>
<dbReference type="AlphaFoldDB" id="A0A5B9MEC7"/>
<dbReference type="InterPro" id="IPR002433">
    <property type="entry name" value="Orn_de-COase"/>
</dbReference>
<dbReference type="GO" id="GO:0009089">
    <property type="term" value="P:lysine biosynthetic process via diaminopimelate"/>
    <property type="evidence" value="ECO:0007669"/>
    <property type="project" value="TreeGrafter"/>
</dbReference>
<dbReference type="KEGG" id="smam:Mal15_36970"/>
<dbReference type="GO" id="GO:0008836">
    <property type="term" value="F:diaminopimelate decarboxylase activity"/>
    <property type="evidence" value="ECO:0007669"/>
    <property type="project" value="TreeGrafter"/>
</dbReference>
<reference evidence="5 6" key="1">
    <citation type="submission" date="2019-02" db="EMBL/GenBank/DDBJ databases">
        <title>Planctomycetal bacteria perform biofilm scaping via a novel small molecule.</title>
        <authorList>
            <person name="Jeske O."/>
            <person name="Boedeker C."/>
            <person name="Wiegand S."/>
            <person name="Breitling P."/>
            <person name="Kallscheuer N."/>
            <person name="Jogler M."/>
            <person name="Rohde M."/>
            <person name="Petersen J."/>
            <person name="Medema M.H."/>
            <person name="Surup F."/>
            <person name="Jogler C."/>
        </authorList>
    </citation>
    <scope>NUCLEOTIDE SEQUENCE [LARGE SCALE GENOMIC DNA]</scope>
    <source>
        <strain evidence="5 6">Mal15</strain>
    </source>
</reference>
<name>A0A5B9MEC7_9BACT</name>
<feature type="modified residue" description="N6-(pyridoxal phosphate)lysine" evidence="3">
    <location>
        <position position="46"/>
    </location>
</feature>
<keyword evidence="6" id="KW-1185">Reference proteome</keyword>
<dbReference type="EMBL" id="CP036264">
    <property type="protein sequence ID" value="QEF99631.1"/>
    <property type="molecule type" value="Genomic_DNA"/>
</dbReference>
<dbReference type="Pfam" id="PF02784">
    <property type="entry name" value="Orn_Arg_deC_N"/>
    <property type="match status" value="1"/>
</dbReference>
<protein>
    <submittedName>
        <fullName evidence="5">L-glutamyl-[BtrI acyl-carrier protein] decarboxylase</fullName>
        <ecNumber evidence="5">4.1.1.95</ecNumber>
    </submittedName>
</protein>
<dbReference type="Gene3D" id="2.40.37.10">
    <property type="entry name" value="Lyase, Ornithine Decarboxylase, Chain A, domain 1"/>
    <property type="match status" value="1"/>
</dbReference>
<dbReference type="Gene3D" id="3.20.20.10">
    <property type="entry name" value="Alanine racemase"/>
    <property type="match status" value="1"/>
</dbReference>
<keyword evidence="5" id="KW-0456">Lyase</keyword>
<evidence type="ECO:0000256" key="1">
    <source>
        <dbReference type="ARBA" id="ARBA00001933"/>
    </source>
</evidence>
<evidence type="ECO:0000313" key="6">
    <source>
        <dbReference type="Proteomes" id="UP000321353"/>
    </source>
</evidence>
<dbReference type="SUPFAM" id="SSF50621">
    <property type="entry name" value="Alanine racemase C-terminal domain-like"/>
    <property type="match status" value="1"/>
</dbReference>
<dbReference type="PRINTS" id="PR01182">
    <property type="entry name" value="ORNDCRBXLASE"/>
</dbReference>
<keyword evidence="2 3" id="KW-0663">Pyridoxal phosphate</keyword>
<feature type="active site" description="Proton donor" evidence="3">
    <location>
        <position position="344"/>
    </location>
</feature>
<dbReference type="InterPro" id="IPR029066">
    <property type="entry name" value="PLP-binding_barrel"/>
</dbReference>
<organism evidence="5 6">
    <name type="scientific">Stieleria maiorica</name>
    <dbReference type="NCBI Taxonomy" id="2795974"/>
    <lineage>
        <taxon>Bacteria</taxon>
        <taxon>Pseudomonadati</taxon>
        <taxon>Planctomycetota</taxon>
        <taxon>Planctomycetia</taxon>
        <taxon>Pirellulales</taxon>
        <taxon>Pirellulaceae</taxon>
        <taxon>Stieleria</taxon>
    </lineage>
</organism>
<comment type="cofactor">
    <cofactor evidence="1 3">
        <name>pyridoxal 5'-phosphate</name>
        <dbReference type="ChEBI" id="CHEBI:597326"/>
    </cofactor>
</comment>
<evidence type="ECO:0000313" key="5">
    <source>
        <dbReference type="EMBL" id="QEF99631.1"/>
    </source>
</evidence>
<dbReference type="PRINTS" id="PR01179">
    <property type="entry name" value="ODADCRBXLASE"/>
</dbReference>
<dbReference type="PANTHER" id="PTHR43727:SF2">
    <property type="entry name" value="GROUP IV DECARBOXYLASE"/>
    <property type="match status" value="1"/>
</dbReference>
<evidence type="ECO:0000256" key="2">
    <source>
        <dbReference type="ARBA" id="ARBA00022898"/>
    </source>
</evidence>
<accession>A0A5B9MEC7</accession>
<dbReference type="EC" id="4.1.1.95" evidence="5"/>
<dbReference type="GO" id="GO:0006596">
    <property type="term" value="P:polyamine biosynthetic process"/>
    <property type="evidence" value="ECO:0007669"/>
    <property type="project" value="InterPro"/>
</dbReference>